<proteinExistence type="predicted"/>
<dbReference type="Pfam" id="PF12672">
    <property type="entry name" value="DUF3793"/>
    <property type="match status" value="1"/>
</dbReference>
<comment type="caution">
    <text evidence="1">The sequence shown here is derived from an EMBL/GenBank/DDBJ whole genome shotgun (WGS) entry which is preliminary data.</text>
</comment>
<accession>A0A371IKZ6</accession>
<dbReference type="STRING" id="1871336.BBG48_04765"/>
<dbReference type="AlphaFoldDB" id="A0A371IKZ6"/>
<gene>
    <name evidence="1" type="ORF">BBG48_006415</name>
</gene>
<name>A0A371IKZ6_9FIRM</name>
<evidence type="ECO:0000313" key="2">
    <source>
        <dbReference type="Proteomes" id="UP000093352"/>
    </source>
</evidence>
<evidence type="ECO:0000313" key="1">
    <source>
        <dbReference type="EMBL" id="RDY21155.1"/>
    </source>
</evidence>
<dbReference type="EMBL" id="MBEW02000011">
    <property type="protein sequence ID" value="RDY21155.1"/>
    <property type="molecule type" value="Genomic_DNA"/>
</dbReference>
<reference evidence="1 2" key="1">
    <citation type="journal article" date="2016" name="Genome Announc.">
        <title>Draft Genome Sequence of Criibacterium bergeronii gen. nov., sp. nov., Strain CCRI-22567T, Isolated from a Vaginal Sample from a Woman with Bacterial Vaginosis.</title>
        <authorList>
            <person name="Maheux A.F."/>
            <person name="Berube E."/>
            <person name="Boudreau D.K."/>
            <person name="Raymond F."/>
            <person name="Corbeil J."/>
            <person name="Roy P.H."/>
            <person name="Boissinot M."/>
            <person name="Omar R.F."/>
        </authorList>
    </citation>
    <scope>NUCLEOTIDE SEQUENCE [LARGE SCALE GENOMIC DNA]</scope>
    <source>
        <strain evidence="1 2">CCRI-22567</strain>
    </source>
</reference>
<organism evidence="1 2">
    <name type="scientific">Criibacterium bergeronii</name>
    <dbReference type="NCBI Taxonomy" id="1871336"/>
    <lineage>
        <taxon>Bacteria</taxon>
        <taxon>Bacillati</taxon>
        <taxon>Bacillota</taxon>
        <taxon>Clostridia</taxon>
        <taxon>Peptostreptococcales</taxon>
        <taxon>Filifactoraceae</taxon>
        <taxon>Criibacterium</taxon>
    </lineage>
</organism>
<sequence>MKLEDTMLEELIAYHCAPALVGIKASNIVTYNNKKYPNAKSQIKMLNLLLNQRDIYIEVICECERSTILIVYKKTKLLAQLNDRQVNLFLSEFGYANCENLDDYLNILRKRMKQEQFPHEIGVFLGYPVQDVYSFINHKDEGCIYVGAWKAYSNIEYAKNMFLRYKRCRAALIRRINEGKSLVDIFCVA</sequence>
<dbReference type="InterPro" id="IPR024523">
    <property type="entry name" value="DUF3793"/>
</dbReference>
<keyword evidence="2" id="KW-1185">Reference proteome</keyword>
<dbReference type="Proteomes" id="UP000093352">
    <property type="component" value="Unassembled WGS sequence"/>
</dbReference>
<protein>
    <submittedName>
        <fullName evidence="1">DUF3793 family protein</fullName>
    </submittedName>
</protein>